<gene>
    <name evidence="1" type="ORF">ATO11_12795</name>
</gene>
<comment type="caution">
    <text evidence="1">The sequence shown here is derived from an EMBL/GenBank/DDBJ whole genome shotgun (WGS) entry which is preliminary data.</text>
</comment>
<dbReference type="EMBL" id="AQQZ01000005">
    <property type="protein sequence ID" value="KNG93436.1"/>
    <property type="molecule type" value="Genomic_DNA"/>
</dbReference>
<sequence>MNSEAAAALRSVVAPIFRTAGDWRELQKKLAAKGFGLTFRKGHMVLTDIATGVAICTGKFLGTPLKEMSARLGRPQIVALPGGLSGDFLH</sequence>
<reference evidence="1 2" key="1">
    <citation type="journal article" date="2015" name="Int. J. Syst. Evol. Microbiol.">
        <title>Aestuariivita atlantica sp. nov., isolated from deep sea sediment of the Atlantic Ocean.</title>
        <authorList>
            <person name="Li G."/>
            <person name="Lai Q."/>
            <person name="Du Y."/>
            <person name="Liu X."/>
            <person name="Sun F."/>
            <person name="Shao Z."/>
        </authorList>
    </citation>
    <scope>NUCLEOTIDE SEQUENCE [LARGE SCALE GENOMIC DNA]</scope>
    <source>
        <strain evidence="1 2">22II-S11-z3</strain>
    </source>
</reference>
<evidence type="ECO:0000313" key="1">
    <source>
        <dbReference type="EMBL" id="KNG93436.1"/>
    </source>
</evidence>
<evidence type="ECO:0000313" key="2">
    <source>
        <dbReference type="Proteomes" id="UP000036938"/>
    </source>
</evidence>
<dbReference type="Proteomes" id="UP000036938">
    <property type="component" value="Unassembled WGS sequence"/>
</dbReference>
<accession>A0A0L1JNY3</accession>
<keyword evidence="2" id="KW-1185">Reference proteome</keyword>
<name>A0A0L1JNY3_9RHOB</name>
<dbReference type="AlphaFoldDB" id="A0A0L1JNY3"/>
<protein>
    <submittedName>
        <fullName evidence="1">Uncharacterized protein</fullName>
    </submittedName>
</protein>
<proteinExistence type="predicted"/>
<organism evidence="1 2">
    <name type="scientific">Pseudaestuariivita atlantica</name>
    <dbReference type="NCBI Taxonomy" id="1317121"/>
    <lineage>
        <taxon>Bacteria</taxon>
        <taxon>Pseudomonadati</taxon>
        <taxon>Pseudomonadota</taxon>
        <taxon>Alphaproteobacteria</taxon>
        <taxon>Rhodobacterales</taxon>
        <taxon>Paracoccaceae</taxon>
        <taxon>Pseudaestuariivita</taxon>
    </lineage>
</organism>